<comment type="caution">
    <text evidence="6">The sequence shown here is derived from an EMBL/GenBank/DDBJ whole genome shotgun (WGS) entry which is preliminary data.</text>
</comment>
<dbReference type="AlphaFoldDB" id="A0A4Y2BCI8"/>
<reference evidence="6 7" key="1">
    <citation type="journal article" date="2019" name="Sci. Rep.">
        <title>Orb-weaving spider Araneus ventricosus genome elucidates the spidroin gene catalogue.</title>
        <authorList>
            <person name="Kono N."/>
            <person name="Nakamura H."/>
            <person name="Ohtoshi R."/>
            <person name="Moran D.A.P."/>
            <person name="Shinohara A."/>
            <person name="Yoshida Y."/>
            <person name="Fujiwara M."/>
            <person name="Mori M."/>
            <person name="Tomita M."/>
            <person name="Arakawa K."/>
        </authorList>
    </citation>
    <scope>NUCLEOTIDE SEQUENCE [LARGE SCALE GENOMIC DNA]</scope>
</reference>
<evidence type="ECO:0000313" key="7">
    <source>
        <dbReference type="Proteomes" id="UP000499080"/>
    </source>
</evidence>
<dbReference type="Pfam" id="PF06487">
    <property type="entry name" value="SAP18"/>
    <property type="match status" value="1"/>
</dbReference>
<keyword evidence="2" id="KW-0678">Repressor</keyword>
<organism evidence="6 7">
    <name type="scientific">Araneus ventricosus</name>
    <name type="common">Orbweaver spider</name>
    <name type="synonym">Epeira ventricosa</name>
    <dbReference type="NCBI Taxonomy" id="182803"/>
    <lineage>
        <taxon>Eukaryota</taxon>
        <taxon>Metazoa</taxon>
        <taxon>Ecdysozoa</taxon>
        <taxon>Arthropoda</taxon>
        <taxon>Chelicerata</taxon>
        <taxon>Arachnida</taxon>
        <taxon>Araneae</taxon>
        <taxon>Araneomorphae</taxon>
        <taxon>Entelegynae</taxon>
        <taxon>Araneoidea</taxon>
        <taxon>Araneidae</taxon>
        <taxon>Araneus</taxon>
    </lineage>
</organism>
<proteinExistence type="inferred from homology"/>
<dbReference type="PANTHER" id="PTHR13082:SF0">
    <property type="entry name" value="HISTONE DEACETYLASE COMPLEX SUBUNIT SAP18"/>
    <property type="match status" value="1"/>
</dbReference>
<accession>A0A4Y2BCI8</accession>
<evidence type="ECO:0000256" key="2">
    <source>
        <dbReference type="ARBA" id="ARBA00022491"/>
    </source>
</evidence>
<sequence length="175" mass="20226">MRKTPMKRSISEHAQTSRIKNIIAQQKQLFSHLRSWRQRVGDPKRNETCPLLLRIFISSGRHNSVSDFSRGRVPENEFQVHTWMDATLKELTQLVQAVNSESRRKDTYFDFALVFPDTRSSGYRMRDIGSTCSGQKGPDDEKTLTSCRFQIGDFLDIAITPPSNRGEPSTSYRRR</sequence>
<gene>
    <name evidence="6" type="primary">Bin1_1</name>
    <name evidence="6" type="ORF">AVEN_158948_1</name>
</gene>
<dbReference type="Proteomes" id="UP000499080">
    <property type="component" value="Unassembled WGS sequence"/>
</dbReference>
<dbReference type="InterPro" id="IPR042534">
    <property type="entry name" value="SAP18_sf"/>
</dbReference>
<comment type="similarity">
    <text evidence="1">Belongs to the SAP18 family.</text>
</comment>
<evidence type="ECO:0000256" key="1">
    <source>
        <dbReference type="ARBA" id="ARBA00009143"/>
    </source>
</evidence>
<dbReference type="PANTHER" id="PTHR13082">
    <property type="entry name" value="SAP18"/>
    <property type="match status" value="1"/>
</dbReference>
<keyword evidence="4" id="KW-0804">Transcription</keyword>
<dbReference type="EMBL" id="BGPR01000062">
    <property type="protein sequence ID" value="GBL88834.1"/>
    <property type="molecule type" value="Genomic_DNA"/>
</dbReference>
<dbReference type="FunFam" id="3.10.20.550:FF:000001">
    <property type="entry name" value="Histone deacetylase complex subunit SAP18"/>
    <property type="match status" value="1"/>
</dbReference>
<evidence type="ECO:0000256" key="4">
    <source>
        <dbReference type="ARBA" id="ARBA00023163"/>
    </source>
</evidence>
<dbReference type="OrthoDB" id="440566at2759"/>
<keyword evidence="7" id="KW-1185">Reference proteome</keyword>
<dbReference type="GO" id="GO:0005634">
    <property type="term" value="C:nucleus"/>
    <property type="evidence" value="ECO:0007669"/>
    <property type="project" value="TreeGrafter"/>
</dbReference>
<evidence type="ECO:0000256" key="3">
    <source>
        <dbReference type="ARBA" id="ARBA00023015"/>
    </source>
</evidence>
<evidence type="ECO:0000313" key="6">
    <source>
        <dbReference type="EMBL" id="GBL88834.1"/>
    </source>
</evidence>
<protein>
    <recommendedName>
        <fullName evidence="5">18 kDa Sin3-associated polypeptide</fullName>
    </recommendedName>
</protein>
<keyword evidence="3" id="KW-0805">Transcription regulation</keyword>
<dbReference type="Gene3D" id="3.10.20.550">
    <property type="entry name" value="ASAP complex, SAP18 subunit"/>
    <property type="match status" value="1"/>
</dbReference>
<dbReference type="InterPro" id="IPR010516">
    <property type="entry name" value="SAP18"/>
</dbReference>
<name>A0A4Y2BCI8_ARAVE</name>
<dbReference type="GO" id="GO:0003714">
    <property type="term" value="F:transcription corepressor activity"/>
    <property type="evidence" value="ECO:0007669"/>
    <property type="project" value="TreeGrafter"/>
</dbReference>
<evidence type="ECO:0000256" key="5">
    <source>
        <dbReference type="ARBA" id="ARBA00030511"/>
    </source>
</evidence>